<dbReference type="SUPFAM" id="SSF51126">
    <property type="entry name" value="Pectin lyase-like"/>
    <property type="match status" value="1"/>
</dbReference>
<organism evidence="2">
    <name type="scientific">marine sediment metagenome</name>
    <dbReference type="NCBI Taxonomy" id="412755"/>
    <lineage>
        <taxon>unclassified sequences</taxon>
        <taxon>metagenomes</taxon>
        <taxon>ecological metagenomes</taxon>
    </lineage>
</organism>
<feature type="transmembrane region" description="Helical" evidence="1">
    <location>
        <begin position="166"/>
        <end position="188"/>
    </location>
</feature>
<dbReference type="Gene3D" id="2.160.20.10">
    <property type="entry name" value="Single-stranded right-handed beta-helix, Pectin lyase-like"/>
    <property type="match status" value="1"/>
</dbReference>
<evidence type="ECO:0008006" key="3">
    <source>
        <dbReference type="Google" id="ProtNLM"/>
    </source>
</evidence>
<keyword evidence="1" id="KW-0472">Membrane</keyword>
<dbReference type="AlphaFoldDB" id="A0A0F9FCX4"/>
<evidence type="ECO:0000313" key="2">
    <source>
        <dbReference type="EMBL" id="KKL48997.1"/>
    </source>
</evidence>
<evidence type="ECO:0000256" key="1">
    <source>
        <dbReference type="SAM" id="Phobius"/>
    </source>
</evidence>
<sequence length="192" mass="19916">MYGIGIEVSPSSGRLQPVIRNGDAIVATFPHPNDGPVELAGVTSRTGIDFHVKPSGNDGLDGLSWDTAVATFTKGISLATAGRGDALHARPGDYDEAEINVNKADLAIIGHGANGAVGITPSSGIKGMRITANDVILRNLRIEGVSDSDYGLSIGDSSNEVLGVRVVGACFVMVVMLLTPPFLLWVLATFTS</sequence>
<comment type="caution">
    <text evidence="2">The sequence shown here is derived from an EMBL/GenBank/DDBJ whole genome shotgun (WGS) entry which is preliminary data.</text>
</comment>
<keyword evidence="1" id="KW-1133">Transmembrane helix</keyword>
<keyword evidence="1" id="KW-0812">Transmembrane</keyword>
<dbReference type="EMBL" id="LAZR01033122">
    <property type="protein sequence ID" value="KKL48997.1"/>
    <property type="molecule type" value="Genomic_DNA"/>
</dbReference>
<reference evidence="2" key="1">
    <citation type="journal article" date="2015" name="Nature">
        <title>Complex archaea that bridge the gap between prokaryotes and eukaryotes.</title>
        <authorList>
            <person name="Spang A."/>
            <person name="Saw J.H."/>
            <person name="Jorgensen S.L."/>
            <person name="Zaremba-Niedzwiedzka K."/>
            <person name="Martijn J."/>
            <person name="Lind A.E."/>
            <person name="van Eijk R."/>
            <person name="Schleper C."/>
            <person name="Guy L."/>
            <person name="Ettema T.J."/>
        </authorList>
    </citation>
    <scope>NUCLEOTIDE SEQUENCE</scope>
</reference>
<protein>
    <recommendedName>
        <fullName evidence="3">Right handed beta helix domain-containing protein</fullName>
    </recommendedName>
</protein>
<accession>A0A0F9FCX4</accession>
<name>A0A0F9FCX4_9ZZZZ</name>
<dbReference type="InterPro" id="IPR011050">
    <property type="entry name" value="Pectin_lyase_fold/virulence"/>
</dbReference>
<proteinExistence type="predicted"/>
<dbReference type="InterPro" id="IPR012334">
    <property type="entry name" value="Pectin_lyas_fold"/>
</dbReference>
<gene>
    <name evidence="2" type="ORF">LCGC14_2319920</name>
</gene>